<comment type="caution">
    <text evidence="1">The sequence shown here is derived from an EMBL/GenBank/DDBJ whole genome shotgun (WGS) entry which is preliminary data.</text>
</comment>
<accession>A0A9P9IDS2</accession>
<evidence type="ECO:0000313" key="1">
    <source>
        <dbReference type="EMBL" id="KAH7116177.1"/>
    </source>
</evidence>
<dbReference type="Proteomes" id="UP000700596">
    <property type="component" value="Unassembled WGS sequence"/>
</dbReference>
<name>A0A9P9IDS2_9PLEO</name>
<organism evidence="1 2">
    <name type="scientific">Dendryphion nanum</name>
    <dbReference type="NCBI Taxonomy" id="256645"/>
    <lineage>
        <taxon>Eukaryota</taxon>
        <taxon>Fungi</taxon>
        <taxon>Dikarya</taxon>
        <taxon>Ascomycota</taxon>
        <taxon>Pezizomycotina</taxon>
        <taxon>Dothideomycetes</taxon>
        <taxon>Pleosporomycetidae</taxon>
        <taxon>Pleosporales</taxon>
        <taxon>Torulaceae</taxon>
        <taxon>Dendryphion</taxon>
    </lineage>
</organism>
<reference evidence="1" key="1">
    <citation type="journal article" date="2021" name="Nat. Commun.">
        <title>Genetic determinants of endophytism in the Arabidopsis root mycobiome.</title>
        <authorList>
            <person name="Mesny F."/>
            <person name="Miyauchi S."/>
            <person name="Thiergart T."/>
            <person name="Pickel B."/>
            <person name="Atanasova L."/>
            <person name="Karlsson M."/>
            <person name="Huettel B."/>
            <person name="Barry K.W."/>
            <person name="Haridas S."/>
            <person name="Chen C."/>
            <person name="Bauer D."/>
            <person name="Andreopoulos W."/>
            <person name="Pangilinan J."/>
            <person name="LaButti K."/>
            <person name="Riley R."/>
            <person name="Lipzen A."/>
            <person name="Clum A."/>
            <person name="Drula E."/>
            <person name="Henrissat B."/>
            <person name="Kohler A."/>
            <person name="Grigoriev I.V."/>
            <person name="Martin F.M."/>
            <person name="Hacquard S."/>
        </authorList>
    </citation>
    <scope>NUCLEOTIDE SEQUENCE</scope>
    <source>
        <strain evidence="1">MPI-CAGE-CH-0243</strain>
    </source>
</reference>
<protein>
    <submittedName>
        <fullName evidence="1">Uncharacterized protein</fullName>
    </submittedName>
</protein>
<proteinExistence type="predicted"/>
<gene>
    <name evidence="1" type="ORF">B0J11DRAFT_119128</name>
</gene>
<keyword evidence="2" id="KW-1185">Reference proteome</keyword>
<sequence length="144" mass="16068">MPRACRKLSLFTTCRATVPDFSLLPLTASSLLENSGSCLGGNSRLFASRRTSKGYFFDTNSGGTDYLYLEYLSNHPDTQSASTPSGRLLENLFTFCPTMRIVFRKQRLARSSLDLRRSHTLPAIVRSSLPINSRLTNCTKMAFT</sequence>
<evidence type="ECO:0000313" key="2">
    <source>
        <dbReference type="Proteomes" id="UP000700596"/>
    </source>
</evidence>
<dbReference type="AlphaFoldDB" id="A0A9P9IDS2"/>
<dbReference type="EMBL" id="JAGMWT010000015">
    <property type="protein sequence ID" value="KAH7116177.1"/>
    <property type="molecule type" value="Genomic_DNA"/>
</dbReference>